<dbReference type="Proteomes" id="UP001162800">
    <property type="component" value="Plasmid unnamed1"/>
</dbReference>
<evidence type="ECO:0000259" key="1">
    <source>
        <dbReference type="Pfam" id="PF01575"/>
    </source>
</evidence>
<reference evidence="2" key="1">
    <citation type="submission" date="2022-09" db="EMBL/GenBank/DDBJ databases">
        <title>The complete genome of Acidovorax sp. 5MLIR.</title>
        <authorList>
            <person name="Liu L."/>
            <person name="Yue J."/>
            <person name="Yang F."/>
            <person name="Yuan J."/>
            <person name="Li L."/>
        </authorList>
    </citation>
    <scope>NUCLEOTIDE SEQUENCE</scope>
    <source>
        <strain evidence="2">5MLIR</strain>
        <plasmid evidence="2">unnamed1</plasmid>
    </source>
</reference>
<dbReference type="PANTHER" id="PTHR42993">
    <property type="entry name" value="MAOC-LIKE DEHYDRATASE DOMAIN-CONTAINING PROTEIN"/>
    <property type="match status" value="1"/>
</dbReference>
<dbReference type="PANTHER" id="PTHR42993:SF1">
    <property type="entry name" value="MAOC-LIKE DEHYDRATASE DOMAIN-CONTAINING PROTEIN"/>
    <property type="match status" value="1"/>
</dbReference>
<geneLocation type="plasmid" evidence="2 3">
    <name>unnamed1</name>
</geneLocation>
<dbReference type="Gene3D" id="3.10.129.10">
    <property type="entry name" value="Hotdog Thioesterase"/>
    <property type="match status" value="1"/>
</dbReference>
<evidence type="ECO:0000313" key="2">
    <source>
        <dbReference type="EMBL" id="UYG53563.1"/>
    </source>
</evidence>
<dbReference type="RefSeq" id="WP_231044789.1">
    <property type="nucleotide sequence ID" value="NZ_CP106882.1"/>
</dbReference>
<dbReference type="InterPro" id="IPR029069">
    <property type="entry name" value="HotDog_dom_sf"/>
</dbReference>
<name>A0ABY6GEN6_9BURK</name>
<dbReference type="CDD" id="cd03450">
    <property type="entry name" value="NodN"/>
    <property type="match status" value="1"/>
</dbReference>
<dbReference type="InterPro" id="IPR039375">
    <property type="entry name" value="NodN-like"/>
</dbReference>
<protein>
    <submittedName>
        <fullName evidence="2">MaoC family dehydratase</fullName>
    </submittedName>
</protein>
<proteinExistence type="predicted"/>
<dbReference type="SUPFAM" id="SSF54637">
    <property type="entry name" value="Thioesterase/thiol ester dehydrase-isomerase"/>
    <property type="match status" value="1"/>
</dbReference>
<keyword evidence="2" id="KW-0614">Plasmid</keyword>
<organism evidence="2 3">
    <name type="scientific">Comamonas endophytica</name>
    <dbReference type="NCBI Taxonomy" id="2949090"/>
    <lineage>
        <taxon>Bacteria</taxon>
        <taxon>Pseudomonadati</taxon>
        <taxon>Pseudomonadota</taxon>
        <taxon>Betaproteobacteria</taxon>
        <taxon>Burkholderiales</taxon>
        <taxon>Comamonadaceae</taxon>
        <taxon>Comamonas</taxon>
    </lineage>
</organism>
<keyword evidence="3" id="KW-1185">Reference proteome</keyword>
<dbReference type="EMBL" id="CP106882">
    <property type="protein sequence ID" value="UYG53563.1"/>
    <property type="molecule type" value="Genomic_DNA"/>
</dbReference>
<evidence type="ECO:0000313" key="3">
    <source>
        <dbReference type="Proteomes" id="UP001162800"/>
    </source>
</evidence>
<dbReference type="Pfam" id="PF01575">
    <property type="entry name" value="MaoC_dehydratas"/>
    <property type="match status" value="1"/>
</dbReference>
<sequence length="154" mass="17184">MRVLQTPRDFLGMVGEKLGTSGWFTITQEHISDFARVTGDDFWIHVDTERAAREMPGGKTIAHGIFTLSLVPLLQRDIFRIEQRGRGLNYGSNKVRYTAPVPVGARVRLHQTLASAERAGPATRIVTRCEFEIEGSERPALVAEFILHLEDAPA</sequence>
<gene>
    <name evidence="2" type="ORF">M9799_19560</name>
</gene>
<dbReference type="InterPro" id="IPR002539">
    <property type="entry name" value="MaoC-like_dom"/>
</dbReference>
<feature type="domain" description="MaoC-like" evidence="1">
    <location>
        <begin position="13"/>
        <end position="110"/>
    </location>
</feature>
<accession>A0ABY6GEN6</accession>